<reference evidence="1 2" key="1">
    <citation type="submission" date="2016-06" db="EMBL/GenBank/DDBJ databases">
        <title>Respiratory ammonification of nitrate coupled to the oxidation of elemental sulfur in deep-sea autotrophic thermophilic bacteria.</title>
        <authorList>
            <person name="Slobodkina G.B."/>
            <person name="Mardanov A.V."/>
            <person name="Ravin N.V."/>
            <person name="Frolova A.A."/>
            <person name="Viryasiv M.B."/>
            <person name="Chernyh N.A."/>
            <person name="Bonch-Osmolovskaya E.A."/>
            <person name="Slobodkin A.I."/>
        </authorList>
    </citation>
    <scope>NUCLEOTIDE SEQUENCE [LARGE SCALE GENOMIC DNA]</scope>
    <source>
        <strain evidence="1 2">S69</strain>
    </source>
</reference>
<evidence type="ECO:0000313" key="1">
    <source>
        <dbReference type="EMBL" id="OCC15871.1"/>
    </source>
</evidence>
<name>A0A1B9F7X8_9BACT</name>
<keyword evidence="2" id="KW-1185">Reference proteome</keyword>
<proteinExistence type="predicted"/>
<dbReference type="STRING" id="1156395.DBT_0796"/>
<sequence length="75" mass="8229">MVYGLLRKALGITLTLSFLIASQTVCQAKFSCDVESIQGNKLILTNCKKKGLKRLKAGDTVNITKKRKKAKIEGC</sequence>
<evidence type="ECO:0000313" key="2">
    <source>
        <dbReference type="Proteomes" id="UP000093080"/>
    </source>
</evidence>
<dbReference type="AlphaFoldDB" id="A0A1B9F7X8"/>
<accession>A0A1B9F7X8</accession>
<dbReference type="RefSeq" id="WP_067616583.1">
    <property type="nucleotide sequence ID" value="NZ_MAGO01000003.1"/>
</dbReference>
<dbReference type="Proteomes" id="UP000093080">
    <property type="component" value="Unassembled WGS sequence"/>
</dbReference>
<comment type="caution">
    <text evidence="1">The sequence shown here is derived from an EMBL/GenBank/DDBJ whole genome shotgun (WGS) entry which is preliminary data.</text>
</comment>
<dbReference type="EMBL" id="MAGO01000003">
    <property type="protein sequence ID" value="OCC15871.1"/>
    <property type="molecule type" value="Genomic_DNA"/>
</dbReference>
<organism evidence="1 2">
    <name type="scientific">Dissulfuribacter thermophilus</name>
    <dbReference type="NCBI Taxonomy" id="1156395"/>
    <lineage>
        <taxon>Bacteria</taxon>
        <taxon>Pseudomonadati</taxon>
        <taxon>Thermodesulfobacteriota</taxon>
        <taxon>Dissulfuribacteria</taxon>
        <taxon>Dissulfuribacterales</taxon>
        <taxon>Dissulfuribacteraceae</taxon>
        <taxon>Dissulfuribacter</taxon>
    </lineage>
</organism>
<protein>
    <submittedName>
        <fullName evidence="1">Uncharacterized protein</fullName>
    </submittedName>
</protein>
<gene>
    <name evidence="1" type="ORF">DBT_0796</name>
</gene>